<dbReference type="Pfam" id="PF03069">
    <property type="entry name" value="FmdA_AmdA"/>
    <property type="match status" value="2"/>
</dbReference>
<dbReference type="EMBL" id="FNAD01000010">
    <property type="protein sequence ID" value="SDD98368.1"/>
    <property type="molecule type" value="Genomic_DNA"/>
</dbReference>
<dbReference type="Gene3D" id="3.10.28.20">
    <property type="entry name" value="Acetamidase/Formamidase-like domains"/>
    <property type="match status" value="1"/>
</dbReference>
<evidence type="ECO:0000313" key="2">
    <source>
        <dbReference type="Proteomes" id="UP000198949"/>
    </source>
</evidence>
<dbReference type="RefSeq" id="WP_091037845.1">
    <property type="nucleotide sequence ID" value="NZ_FNAD01000010.1"/>
</dbReference>
<dbReference type="OrthoDB" id="9785236at2"/>
<dbReference type="AlphaFoldDB" id="A0A1G6Z6V6"/>
<dbReference type="PANTHER" id="PTHR31891:SF1">
    <property type="entry name" value="FORMAMIDASE C869.04-RELATED"/>
    <property type="match status" value="1"/>
</dbReference>
<dbReference type="PANTHER" id="PTHR31891">
    <property type="entry name" value="FORMAMIDASE C869.04-RELATED"/>
    <property type="match status" value="1"/>
</dbReference>
<organism evidence="1 2">
    <name type="scientific">Glycomyces harbinensis</name>
    <dbReference type="NCBI Taxonomy" id="58114"/>
    <lineage>
        <taxon>Bacteria</taxon>
        <taxon>Bacillati</taxon>
        <taxon>Actinomycetota</taxon>
        <taxon>Actinomycetes</taxon>
        <taxon>Glycomycetales</taxon>
        <taxon>Glycomycetaceae</taxon>
        <taxon>Glycomyces</taxon>
    </lineage>
</organism>
<accession>A0A1G6Z6V6</accession>
<dbReference type="Gene3D" id="2.60.120.580">
    <property type="entry name" value="Acetamidase/Formamidase-like domains"/>
    <property type="match status" value="1"/>
</dbReference>
<dbReference type="Gene3D" id="2.40.10.120">
    <property type="match status" value="1"/>
</dbReference>
<keyword evidence="2" id="KW-1185">Reference proteome</keyword>
<reference evidence="2" key="1">
    <citation type="submission" date="2016-10" db="EMBL/GenBank/DDBJ databases">
        <authorList>
            <person name="Varghese N."/>
            <person name="Submissions S."/>
        </authorList>
    </citation>
    <scope>NUCLEOTIDE SEQUENCE [LARGE SCALE GENOMIC DNA]</scope>
    <source>
        <strain evidence="2">CGMCC 4.3516</strain>
    </source>
</reference>
<dbReference type="STRING" id="58114.SAMN05216270_11089"/>
<proteinExistence type="predicted"/>
<name>A0A1G6Z6V6_9ACTN</name>
<protein>
    <submittedName>
        <fullName evidence="1">Acetamidase/formamidase</fullName>
    </submittedName>
</protein>
<dbReference type="Proteomes" id="UP000198949">
    <property type="component" value="Unassembled WGS sequence"/>
</dbReference>
<dbReference type="GO" id="GO:0016811">
    <property type="term" value="F:hydrolase activity, acting on carbon-nitrogen (but not peptide) bonds, in linear amides"/>
    <property type="evidence" value="ECO:0007669"/>
    <property type="project" value="InterPro"/>
</dbReference>
<dbReference type="SUPFAM" id="SSF141130">
    <property type="entry name" value="Acetamidase/Formamidase-like"/>
    <property type="match status" value="1"/>
</dbReference>
<evidence type="ECO:0000313" key="1">
    <source>
        <dbReference type="EMBL" id="SDD98368.1"/>
    </source>
</evidence>
<sequence length="356" mass="36977">MKLLQPFDACDAADAYLPSRPETISWGLLPNAVSEPVLRVRSGQTVCVDTVSHEGLLEDQGGDPAAFFAAAGVGAVLEDAAAIARDCERGPDAGPHVVTGPVRVEGAEPGDVLEVEVLQLERRASYGVVSNRHGRGALAGEYPLGEGDVSIVATVDDAGRGVIPVGDGRSLRFGLAPFLGIMGTAPATEGPVHSVPPGAHGGNLDIRLLGEGAKLYLPVAVPGASFYTGDPHFSQGDGEVALTAFEAPLRATLRLTVHADPASRKLAAALGGPFAETAEHWITTGLDEDLDEAARKATRSALAFLRERHGLPGPVALAYLSAAVDLRISQVVDLVKGVHCTLPKHLDLIDEETADV</sequence>
<gene>
    <name evidence="1" type="ORF">SAMN05216270_11089</name>
</gene>
<dbReference type="InterPro" id="IPR004304">
    <property type="entry name" value="FmdA_AmdA"/>
</dbReference>